<dbReference type="InterPro" id="IPR047415">
    <property type="entry name" value="Pcf11_CID"/>
</dbReference>
<dbReference type="GO" id="GO:0031124">
    <property type="term" value="P:mRNA 3'-end processing"/>
    <property type="evidence" value="ECO:0007669"/>
    <property type="project" value="InterPro"/>
</dbReference>
<dbReference type="Proteomes" id="UP001219933">
    <property type="component" value="Chromosome 1"/>
</dbReference>
<accession>A0AAF0ENJ1</accession>
<evidence type="ECO:0000313" key="3">
    <source>
        <dbReference type="EMBL" id="WFD33873.1"/>
    </source>
</evidence>
<keyword evidence="4" id="KW-1185">Reference proteome</keyword>
<dbReference type="GO" id="GO:0005849">
    <property type="term" value="C:mRNA cleavage factor complex"/>
    <property type="evidence" value="ECO:0007669"/>
    <property type="project" value="TreeGrafter"/>
</dbReference>
<reference evidence="3" key="1">
    <citation type="submission" date="2023-03" db="EMBL/GenBank/DDBJ databases">
        <title>Mating type loci evolution in Malassezia.</title>
        <authorList>
            <person name="Coelho M.A."/>
        </authorList>
    </citation>
    <scope>NUCLEOTIDE SEQUENCE</scope>
    <source>
        <strain evidence="3">CBS 11721</strain>
    </source>
</reference>
<dbReference type="PANTHER" id="PTHR15921">
    <property type="entry name" value="PRE-MRNA CLEAVAGE COMPLEX II"/>
    <property type="match status" value="1"/>
</dbReference>
<dbReference type="GO" id="GO:0003729">
    <property type="term" value="F:mRNA binding"/>
    <property type="evidence" value="ECO:0007669"/>
    <property type="project" value="InterPro"/>
</dbReference>
<feature type="compositionally biased region" description="Pro residues" evidence="1">
    <location>
        <begin position="211"/>
        <end position="221"/>
    </location>
</feature>
<dbReference type="PANTHER" id="PTHR15921:SF3">
    <property type="entry name" value="PRE-MRNA CLEAVAGE COMPLEX 2 PROTEIN PCF11"/>
    <property type="match status" value="1"/>
</dbReference>
<dbReference type="CDD" id="cd16982">
    <property type="entry name" value="CID_Pcf11"/>
    <property type="match status" value="1"/>
</dbReference>
<dbReference type="Pfam" id="PF04818">
    <property type="entry name" value="CID"/>
    <property type="match status" value="1"/>
</dbReference>
<dbReference type="PROSITE" id="PS51391">
    <property type="entry name" value="CID"/>
    <property type="match status" value="1"/>
</dbReference>
<gene>
    <name evidence="3" type="ORF">MCUN1_000696</name>
</gene>
<feature type="compositionally biased region" description="Low complexity" evidence="1">
    <location>
        <begin position="424"/>
        <end position="450"/>
    </location>
</feature>
<protein>
    <recommendedName>
        <fullName evidence="2">CID domain-containing protein</fullName>
    </recommendedName>
</protein>
<sequence>MANVVAQVIDSHILMAPPAHRLPSLYLLDSICKNIGAPYTDLWASRIVPIFMESYRVVDQPTKVRMEELLATWRDAGRGGRPLFGDVAQRTIEQSLFGSQAKPLPAAAPNKSQTLANIERLLALGAQDSVNNQSPEVADRLDALRELKDHVQDTELSAEQLADVNKQIDAMTPKEPEPAAPEPAAAVAPPSDLIANLMRAGLLPAASSAPAPAPAPAPVPAKPQQDQAYSDFIMSLDTRLTTMDLSRQPPELELVILEHLPLGCRQCANHYPSDEAGKSALDRHLDWHFAQNRRSKASITRGLSRTWLGSISQWVRDGFDDAAEKAAHSDKNGGDGQQEHQLMEKHTKMTVVVPMDSAVASKPCPICKEKFQSEWSEDEEEWIWRNAVEIDGTYYHASCHYSAKSMSETVTRRTTPPLARDTPQSEQQQQQQSSASAQAAATEQEDALAQHLKRKAENAAETLPGEPPLKRLVGDDPQ</sequence>
<dbReference type="GO" id="GO:0006369">
    <property type="term" value="P:termination of RNA polymerase II transcription"/>
    <property type="evidence" value="ECO:0007669"/>
    <property type="project" value="InterPro"/>
</dbReference>
<dbReference type="InterPro" id="IPR008942">
    <property type="entry name" value="ENTH_VHS"/>
</dbReference>
<organism evidence="3 4">
    <name type="scientific">Malassezia cuniculi</name>
    <dbReference type="NCBI Taxonomy" id="948313"/>
    <lineage>
        <taxon>Eukaryota</taxon>
        <taxon>Fungi</taxon>
        <taxon>Dikarya</taxon>
        <taxon>Basidiomycota</taxon>
        <taxon>Ustilaginomycotina</taxon>
        <taxon>Malasseziomycetes</taxon>
        <taxon>Malasseziales</taxon>
        <taxon>Malasseziaceae</taxon>
        <taxon>Malassezia</taxon>
    </lineage>
</organism>
<dbReference type="InterPro" id="IPR054127">
    <property type="entry name" value="Pcf11_C"/>
</dbReference>
<dbReference type="Gene3D" id="1.25.40.90">
    <property type="match status" value="1"/>
</dbReference>
<dbReference type="SUPFAM" id="SSF48464">
    <property type="entry name" value="ENTH/VHS domain"/>
    <property type="match status" value="1"/>
</dbReference>
<proteinExistence type="predicted"/>
<evidence type="ECO:0000313" key="4">
    <source>
        <dbReference type="Proteomes" id="UP001219933"/>
    </source>
</evidence>
<feature type="domain" description="CID" evidence="2">
    <location>
        <begin position="1"/>
        <end position="100"/>
    </location>
</feature>
<feature type="region of interest" description="Disordered" evidence="1">
    <location>
        <begin position="405"/>
        <end position="478"/>
    </location>
</feature>
<feature type="compositionally biased region" description="Polar residues" evidence="1">
    <location>
        <begin position="405"/>
        <end position="414"/>
    </location>
</feature>
<dbReference type="GO" id="GO:0000993">
    <property type="term" value="F:RNA polymerase II complex binding"/>
    <property type="evidence" value="ECO:0007669"/>
    <property type="project" value="InterPro"/>
</dbReference>
<feature type="region of interest" description="Disordered" evidence="1">
    <location>
        <begin position="206"/>
        <end position="225"/>
    </location>
</feature>
<evidence type="ECO:0000259" key="2">
    <source>
        <dbReference type="PROSITE" id="PS51391"/>
    </source>
</evidence>
<dbReference type="GO" id="GO:0005737">
    <property type="term" value="C:cytoplasm"/>
    <property type="evidence" value="ECO:0007669"/>
    <property type="project" value="TreeGrafter"/>
</dbReference>
<name>A0AAF0ENJ1_9BASI</name>
<dbReference type="Pfam" id="PF21936">
    <property type="entry name" value="Pcf11_C"/>
    <property type="match status" value="1"/>
</dbReference>
<dbReference type="InterPro" id="IPR006569">
    <property type="entry name" value="CID_dom"/>
</dbReference>
<evidence type="ECO:0000256" key="1">
    <source>
        <dbReference type="SAM" id="MobiDB-lite"/>
    </source>
</evidence>
<dbReference type="AlphaFoldDB" id="A0AAF0ENJ1"/>
<feature type="compositionally biased region" description="Basic and acidic residues" evidence="1">
    <location>
        <begin position="468"/>
        <end position="478"/>
    </location>
</feature>
<dbReference type="InterPro" id="IPR045154">
    <property type="entry name" value="PCF11-like"/>
</dbReference>
<dbReference type="EMBL" id="CP119877">
    <property type="protein sequence ID" value="WFD33873.1"/>
    <property type="molecule type" value="Genomic_DNA"/>
</dbReference>